<dbReference type="GO" id="GO:0030288">
    <property type="term" value="C:outer membrane-bounded periplasmic space"/>
    <property type="evidence" value="ECO:0007669"/>
    <property type="project" value="TreeGrafter"/>
</dbReference>
<comment type="similarity">
    <text evidence="1">Belongs to the bacterial solute-binding protein 1 family.</text>
</comment>
<dbReference type="Gene3D" id="3.40.190.10">
    <property type="entry name" value="Periplasmic binding protein-like II"/>
    <property type="match status" value="2"/>
</dbReference>
<dbReference type="Pfam" id="PF13343">
    <property type="entry name" value="SBP_bac_6"/>
    <property type="match status" value="1"/>
</dbReference>
<dbReference type="PIRSF" id="PIRSF002825">
    <property type="entry name" value="CfbpA"/>
    <property type="match status" value="1"/>
</dbReference>
<name>A0A5Q2QJB8_9GAMM</name>
<feature type="signal peptide" evidence="4">
    <location>
        <begin position="1"/>
        <end position="18"/>
    </location>
</feature>
<accession>A0A5Q2QJB8</accession>
<keyword evidence="6" id="KW-1185">Reference proteome</keyword>
<dbReference type="KEGG" id="llp:GH975_11565"/>
<keyword evidence="3" id="KW-0479">Metal-binding</keyword>
<protein>
    <submittedName>
        <fullName evidence="5">Extracellular solute-binding protein</fullName>
    </submittedName>
</protein>
<dbReference type="PANTHER" id="PTHR30006">
    <property type="entry name" value="THIAMINE-BINDING PERIPLASMIC PROTEIN-RELATED"/>
    <property type="match status" value="1"/>
</dbReference>
<dbReference type="GO" id="GO:0046872">
    <property type="term" value="F:metal ion binding"/>
    <property type="evidence" value="ECO:0007669"/>
    <property type="project" value="UniProtKB-KW"/>
</dbReference>
<gene>
    <name evidence="5" type="ORF">GH975_11565</name>
</gene>
<dbReference type="EMBL" id="CP045871">
    <property type="protein sequence ID" value="QGG81165.1"/>
    <property type="molecule type" value="Genomic_DNA"/>
</dbReference>
<dbReference type="OrthoDB" id="9769567at2"/>
<sequence>MLKSLVAASLLLALGAQAAGQVNVYSARNEALILPLLEQFEASTGIDVRLITGGADELVTRMKSEGVASPADVFITVDAGRAQRAKQAGVLAKLGDQDFLSRVPAPYQDADNEWVALSLRARTIFYSKARFDPSQISHYADLADPKFKGQLCIRSSGNIYNQSLTAAQIEHQGDAAALDWARGMVANMARKPSGGDTDQIKAVAAGLCDIAVANTYYFGRLAASESADDQAVVDAVGMIWPDQSGAGTHVNASLAGIASYSPNRDNAEALLGFLLSDAAQTFYAEINHEFPVVTGALPSKTMRNLGAFKADGLSLEVLGVNNPAAVKLMDKAGWL</sequence>
<dbReference type="AlphaFoldDB" id="A0A5Q2QJB8"/>
<feature type="chain" id="PRO_5024361945" evidence="4">
    <location>
        <begin position="19"/>
        <end position="335"/>
    </location>
</feature>
<dbReference type="RefSeq" id="WP_153714668.1">
    <property type="nucleotide sequence ID" value="NZ_CP045871.1"/>
</dbReference>
<keyword evidence="3" id="KW-0408">Iron</keyword>
<evidence type="ECO:0000256" key="3">
    <source>
        <dbReference type="PIRSR" id="PIRSR002825-1"/>
    </source>
</evidence>
<keyword evidence="2 4" id="KW-0732">Signal</keyword>
<evidence type="ECO:0000313" key="6">
    <source>
        <dbReference type="Proteomes" id="UP000388235"/>
    </source>
</evidence>
<evidence type="ECO:0000256" key="2">
    <source>
        <dbReference type="ARBA" id="ARBA00022729"/>
    </source>
</evidence>
<dbReference type="PANTHER" id="PTHR30006:SF15">
    <property type="entry name" value="IRON-UTILIZATION PERIPLASMIC PROTEIN"/>
    <property type="match status" value="1"/>
</dbReference>
<evidence type="ECO:0000313" key="5">
    <source>
        <dbReference type="EMBL" id="QGG81165.1"/>
    </source>
</evidence>
<dbReference type="InterPro" id="IPR026045">
    <property type="entry name" value="Ferric-bd"/>
</dbReference>
<evidence type="ECO:0000256" key="4">
    <source>
        <dbReference type="SAM" id="SignalP"/>
    </source>
</evidence>
<reference evidence="5 6" key="1">
    <citation type="submission" date="2019-11" db="EMBL/GenBank/DDBJ databases">
        <authorList>
            <person name="Khan S.A."/>
            <person name="Jeon C.O."/>
            <person name="Chun B.H."/>
        </authorList>
    </citation>
    <scope>NUCLEOTIDE SEQUENCE [LARGE SCALE GENOMIC DNA]</scope>
    <source>
        <strain evidence="5 6">IMCC 1097</strain>
    </source>
</reference>
<proteinExistence type="inferred from homology"/>
<feature type="binding site" evidence="3">
    <location>
        <position position="217"/>
    </location>
    <ligand>
        <name>Fe cation</name>
        <dbReference type="ChEBI" id="CHEBI:24875"/>
    </ligand>
</feature>
<evidence type="ECO:0000256" key="1">
    <source>
        <dbReference type="ARBA" id="ARBA00008520"/>
    </source>
</evidence>
<organism evidence="5 6">
    <name type="scientific">Litorivicinus lipolyticus</name>
    <dbReference type="NCBI Taxonomy" id="418701"/>
    <lineage>
        <taxon>Bacteria</taxon>
        <taxon>Pseudomonadati</taxon>
        <taxon>Pseudomonadota</taxon>
        <taxon>Gammaproteobacteria</taxon>
        <taxon>Oceanospirillales</taxon>
        <taxon>Litorivicinaceae</taxon>
        <taxon>Litorivicinus</taxon>
    </lineage>
</organism>
<dbReference type="Proteomes" id="UP000388235">
    <property type="component" value="Chromosome"/>
</dbReference>
<dbReference type="SUPFAM" id="SSF53850">
    <property type="entry name" value="Periplasmic binding protein-like II"/>
    <property type="match status" value="1"/>
</dbReference>
<feature type="binding site" evidence="3">
    <location>
        <position position="216"/>
    </location>
    <ligand>
        <name>Fe cation</name>
        <dbReference type="ChEBI" id="CHEBI:24875"/>
    </ligand>
</feature>